<dbReference type="PANTHER" id="PTHR47307">
    <property type="entry name" value="GLUTATHIONE-REGULATED POTASSIUM-EFFLUX SYSTEM ANCILLARY PROTEIN KEFG"/>
    <property type="match status" value="1"/>
</dbReference>
<dbReference type="RefSeq" id="WP_212697588.1">
    <property type="nucleotide sequence ID" value="NZ_CP058649.1"/>
</dbReference>
<dbReference type="GO" id="GO:0009055">
    <property type="term" value="F:electron transfer activity"/>
    <property type="evidence" value="ECO:0007669"/>
    <property type="project" value="TreeGrafter"/>
</dbReference>
<dbReference type="Gene3D" id="3.40.50.360">
    <property type="match status" value="1"/>
</dbReference>
<dbReference type="InterPro" id="IPR003680">
    <property type="entry name" value="Flavodoxin_fold"/>
</dbReference>
<dbReference type="InterPro" id="IPR029039">
    <property type="entry name" value="Flavoprotein-like_sf"/>
</dbReference>
<reference evidence="3" key="1">
    <citation type="submission" date="2020-07" db="EMBL/GenBank/DDBJ databases">
        <title>Vallitalea pronyensis genome.</title>
        <authorList>
            <person name="Postec A."/>
        </authorList>
    </citation>
    <scope>NUCLEOTIDE SEQUENCE</scope>
    <source>
        <strain evidence="3">FatNI3</strain>
    </source>
</reference>
<dbReference type="GO" id="GO:0003955">
    <property type="term" value="F:NAD(P)H dehydrogenase (quinone) activity"/>
    <property type="evidence" value="ECO:0007669"/>
    <property type="project" value="TreeGrafter"/>
</dbReference>
<dbReference type="PANTHER" id="PTHR47307:SF1">
    <property type="entry name" value="GLUTATHIONE-REGULATED POTASSIUM-EFFLUX SYSTEM ANCILLARY PROTEIN KEFG"/>
    <property type="match status" value="1"/>
</dbReference>
<dbReference type="Proteomes" id="UP000683246">
    <property type="component" value="Chromosome"/>
</dbReference>
<feature type="domain" description="Flavodoxin-like fold" evidence="2">
    <location>
        <begin position="5"/>
        <end position="172"/>
    </location>
</feature>
<evidence type="ECO:0000313" key="4">
    <source>
        <dbReference type="Proteomes" id="UP000683246"/>
    </source>
</evidence>
<evidence type="ECO:0000259" key="2">
    <source>
        <dbReference type="Pfam" id="PF02525"/>
    </source>
</evidence>
<dbReference type="KEGG" id="vpy:HZI73_07265"/>
<dbReference type="GO" id="GO:0010181">
    <property type="term" value="F:FMN binding"/>
    <property type="evidence" value="ECO:0007669"/>
    <property type="project" value="TreeGrafter"/>
</dbReference>
<organism evidence="3 4">
    <name type="scientific">Vallitalea pronyensis</name>
    <dbReference type="NCBI Taxonomy" id="1348613"/>
    <lineage>
        <taxon>Bacteria</taxon>
        <taxon>Bacillati</taxon>
        <taxon>Bacillota</taxon>
        <taxon>Clostridia</taxon>
        <taxon>Lachnospirales</taxon>
        <taxon>Vallitaleaceae</taxon>
        <taxon>Vallitalea</taxon>
    </lineage>
</organism>
<dbReference type="AlphaFoldDB" id="A0A8J8MI64"/>
<keyword evidence="1" id="KW-0560">Oxidoreductase</keyword>
<dbReference type="SUPFAM" id="SSF52218">
    <property type="entry name" value="Flavoproteins"/>
    <property type="match status" value="1"/>
</dbReference>
<sequence length="205" mass="23312">MKTTKKILINFAHPAKSKSKINIALRKMVENLDGVTINDLYDHYPDFMIDISREQGLCEAHDVIVFQHPFYWYQAPSIVKEWFDLVLEHGWAYGAMATALKDKLFVQTLTAGGDAASYQADGMNRYTIAELTSPFRATANLCKMASISPFTILGIHRGLPDEEIRFHAENYRRFIVALRDNRLNLDMAKEIPCCSTHLDAIIGKE</sequence>
<accession>A0A8J8MI64</accession>
<proteinExistence type="predicted"/>
<name>A0A8J8MI64_9FIRM</name>
<dbReference type="InterPro" id="IPR046980">
    <property type="entry name" value="KefG/KefF"/>
</dbReference>
<keyword evidence="4" id="KW-1185">Reference proteome</keyword>
<dbReference type="Pfam" id="PF02525">
    <property type="entry name" value="Flavodoxin_2"/>
    <property type="match status" value="1"/>
</dbReference>
<dbReference type="EMBL" id="CP058649">
    <property type="protein sequence ID" value="QUI22110.1"/>
    <property type="molecule type" value="Genomic_DNA"/>
</dbReference>
<evidence type="ECO:0000256" key="1">
    <source>
        <dbReference type="ARBA" id="ARBA00023002"/>
    </source>
</evidence>
<evidence type="ECO:0000313" key="3">
    <source>
        <dbReference type="EMBL" id="QUI22110.1"/>
    </source>
</evidence>
<gene>
    <name evidence="3" type="ORF">HZI73_07265</name>
</gene>
<protein>
    <submittedName>
        <fullName evidence="3">NAD(P)H-dependent oxidoreductase</fullName>
    </submittedName>
</protein>